<organism evidence="4 5">
    <name type="scientific">Diplocloster agilis</name>
    <dbReference type="NCBI Taxonomy" id="2850323"/>
    <lineage>
        <taxon>Bacteria</taxon>
        <taxon>Bacillati</taxon>
        <taxon>Bacillota</taxon>
        <taxon>Clostridia</taxon>
        <taxon>Lachnospirales</taxon>
        <taxon>Lachnospiraceae</taxon>
        <taxon>Diplocloster</taxon>
    </lineage>
</organism>
<dbReference type="SMART" id="SM00646">
    <property type="entry name" value="Ami_3"/>
    <property type="match status" value="1"/>
</dbReference>
<dbReference type="EMBL" id="JAHQCW010000005">
    <property type="protein sequence ID" value="MBU9735784.1"/>
    <property type="molecule type" value="Genomic_DNA"/>
</dbReference>
<dbReference type="AlphaFoldDB" id="A0A949NE07"/>
<dbReference type="Proteomes" id="UP000712157">
    <property type="component" value="Unassembled WGS sequence"/>
</dbReference>
<keyword evidence="2" id="KW-0812">Transmembrane</keyword>
<feature type="transmembrane region" description="Helical" evidence="2">
    <location>
        <begin position="28"/>
        <end position="51"/>
    </location>
</feature>
<proteinExistence type="predicted"/>
<name>A0A949NE07_9FIRM</name>
<keyword evidence="5" id="KW-1185">Reference proteome</keyword>
<evidence type="ECO:0000256" key="1">
    <source>
        <dbReference type="ARBA" id="ARBA00022801"/>
    </source>
</evidence>
<keyword evidence="2" id="KW-0472">Membrane</keyword>
<protein>
    <submittedName>
        <fullName evidence="4">N-acetylmuramoyl-L-alanine amidase</fullName>
    </submittedName>
</protein>
<dbReference type="RefSeq" id="WP_238720778.1">
    <property type="nucleotide sequence ID" value="NZ_JAHQCW010000005.1"/>
</dbReference>
<evidence type="ECO:0000256" key="2">
    <source>
        <dbReference type="SAM" id="Phobius"/>
    </source>
</evidence>
<evidence type="ECO:0000259" key="3">
    <source>
        <dbReference type="SMART" id="SM00646"/>
    </source>
</evidence>
<dbReference type="GO" id="GO:0030288">
    <property type="term" value="C:outer membrane-bounded periplasmic space"/>
    <property type="evidence" value="ECO:0007669"/>
    <property type="project" value="TreeGrafter"/>
</dbReference>
<dbReference type="PANTHER" id="PTHR30404:SF0">
    <property type="entry name" value="N-ACETYLMURAMOYL-L-ALANINE AMIDASE AMIC"/>
    <property type="match status" value="1"/>
</dbReference>
<dbReference type="Gene3D" id="3.40.630.40">
    <property type="entry name" value="Zn-dependent exopeptidases"/>
    <property type="match status" value="1"/>
</dbReference>
<dbReference type="PANTHER" id="PTHR30404">
    <property type="entry name" value="N-ACETYLMURAMOYL-L-ALANINE AMIDASE"/>
    <property type="match status" value="1"/>
</dbReference>
<evidence type="ECO:0000313" key="4">
    <source>
        <dbReference type="EMBL" id="MBU9735784.1"/>
    </source>
</evidence>
<dbReference type="GO" id="GO:0008745">
    <property type="term" value="F:N-acetylmuramoyl-L-alanine amidase activity"/>
    <property type="evidence" value="ECO:0007669"/>
    <property type="project" value="InterPro"/>
</dbReference>
<comment type="caution">
    <text evidence="4">The sequence shown here is derived from an EMBL/GenBank/DDBJ whole genome shotgun (WGS) entry which is preliminary data.</text>
</comment>
<keyword evidence="1" id="KW-0378">Hydrolase</keyword>
<dbReference type="InterPro" id="IPR002508">
    <property type="entry name" value="MurNAc-LAA_cat"/>
</dbReference>
<sequence length="270" mass="29634">MEANYERTRYEARMRLRRKKKLIKAAKLLSYRVIKSLIFIVIGMILGFLLAHKTTGTPSEAENLTSLAPKPEIPVVSDAPKKIQVLLDPGHGGKDTGSEAAGTPEKTLNLSIALLVEEELKNAGIEVEMTRSSDQTVSLDERAALANENKVQAFVSIHQNSFKDDRSIRGLEVWYNDVKSSGAAGSRKLADAIHTYAKQTAGTSDRGTVPDEKLKVLRTTTVPACLIEVGYLTNTTDKNLIFSESYQKELAKNIARGIQEFLQSLGTSAE</sequence>
<dbReference type="GO" id="GO:0009253">
    <property type="term" value="P:peptidoglycan catabolic process"/>
    <property type="evidence" value="ECO:0007669"/>
    <property type="project" value="InterPro"/>
</dbReference>
<dbReference type="InterPro" id="IPR050695">
    <property type="entry name" value="N-acetylmuramoyl_amidase_3"/>
</dbReference>
<gene>
    <name evidence="4" type="ORF">KTH89_04495</name>
</gene>
<evidence type="ECO:0000313" key="5">
    <source>
        <dbReference type="Proteomes" id="UP000712157"/>
    </source>
</evidence>
<dbReference type="SUPFAM" id="SSF53187">
    <property type="entry name" value="Zn-dependent exopeptidases"/>
    <property type="match status" value="1"/>
</dbReference>
<dbReference type="CDD" id="cd02696">
    <property type="entry name" value="MurNAc-LAA"/>
    <property type="match status" value="1"/>
</dbReference>
<reference evidence="4" key="1">
    <citation type="submission" date="2021-06" db="EMBL/GenBank/DDBJ databases">
        <title>Description of novel taxa of the family Lachnospiraceae.</title>
        <authorList>
            <person name="Chaplin A.V."/>
            <person name="Sokolova S.R."/>
            <person name="Pikina A.P."/>
            <person name="Korzhanova M."/>
            <person name="Belova V."/>
            <person name="Korostin D."/>
            <person name="Efimov B.A."/>
        </authorList>
    </citation>
    <scope>NUCLEOTIDE SEQUENCE</scope>
    <source>
        <strain evidence="4">ASD5720</strain>
    </source>
</reference>
<feature type="domain" description="MurNAc-LAA" evidence="3">
    <location>
        <begin position="143"/>
        <end position="259"/>
    </location>
</feature>
<dbReference type="Pfam" id="PF01520">
    <property type="entry name" value="Amidase_3"/>
    <property type="match status" value="1"/>
</dbReference>
<accession>A0A949NE07</accession>
<keyword evidence="2" id="KW-1133">Transmembrane helix</keyword>